<gene>
    <name evidence="2" type="ORF">STA1M1_11220</name>
</gene>
<name>A0ABQ5LRA1_9RHOB</name>
<reference evidence="2" key="1">
    <citation type="journal article" date="2023" name="Int. J. Syst. Evol. Microbiol.">
        <title>Sinisalibacter aestuarii sp. nov., isolated from estuarine sediment of the Arakawa River.</title>
        <authorList>
            <person name="Arafat S.T."/>
            <person name="Hirano S."/>
            <person name="Sato A."/>
            <person name="Takeuchi K."/>
            <person name="Yasuda T."/>
            <person name="Terahara T."/>
            <person name="Hamada M."/>
            <person name="Kobayashi T."/>
        </authorList>
    </citation>
    <scope>NUCLEOTIDE SEQUENCE</scope>
    <source>
        <strain evidence="2">B-399</strain>
    </source>
</reference>
<feature type="chain" id="PRO_5045716440" evidence="1">
    <location>
        <begin position="18"/>
        <end position="129"/>
    </location>
</feature>
<dbReference type="RefSeq" id="WP_281841244.1">
    <property type="nucleotide sequence ID" value="NZ_BROH01000002.1"/>
</dbReference>
<evidence type="ECO:0000313" key="3">
    <source>
        <dbReference type="Proteomes" id="UP001144205"/>
    </source>
</evidence>
<protein>
    <submittedName>
        <fullName evidence="2">Uncharacterized protein</fullName>
    </submittedName>
</protein>
<evidence type="ECO:0000256" key="1">
    <source>
        <dbReference type="SAM" id="SignalP"/>
    </source>
</evidence>
<keyword evidence="1" id="KW-0732">Signal</keyword>
<dbReference type="EMBL" id="BROH01000002">
    <property type="protein sequence ID" value="GKY87253.1"/>
    <property type="molecule type" value="Genomic_DNA"/>
</dbReference>
<accession>A0ABQ5LRA1</accession>
<sequence>MKYAAALALFLASPALAQEPMTGAEFEAYTTGKTLLYGIGGQVYGGEDYLPGRKVRWSFLDGKCLDGTWYEAAGQICFAYVDDPTPVCWVFFETGDGLVAHLNGDETQSLYETGEADEPLFCLGPEVGA</sequence>
<evidence type="ECO:0000313" key="2">
    <source>
        <dbReference type="EMBL" id="GKY87253.1"/>
    </source>
</evidence>
<organism evidence="2 3">
    <name type="scientific">Sinisalibacter aestuarii</name>
    <dbReference type="NCBI Taxonomy" id="2949426"/>
    <lineage>
        <taxon>Bacteria</taxon>
        <taxon>Pseudomonadati</taxon>
        <taxon>Pseudomonadota</taxon>
        <taxon>Alphaproteobacteria</taxon>
        <taxon>Rhodobacterales</taxon>
        <taxon>Roseobacteraceae</taxon>
        <taxon>Sinisalibacter</taxon>
    </lineage>
</organism>
<feature type="signal peptide" evidence="1">
    <location>
        <begin position="1"/>
        <end position="17"/>
    </location>
</feature>
<comment type="caution">
    <text evidence="2">The sequence shown here is derived from an EMBL/GenBank/DDBJ whole genome shotgun (WGS) entry which is preliminary data.</text>
</comment>
<proteinExistence type="predicted"/>
<keyword evidence="3" id="KW-1185">Reference proteome</keyword>
<dbReference type="Proteomes" id="UP001144205">
    <property type="component" value="Unassembled WGS sequence"/>
</dbReference>